<evidence type="ECO:0008006" key="4">
    <source>
        <dbReference type="Google" id="ProtNLM"/>
    </source>
</evidence>
<proteinExistence type="predicted"/>
<name>A0A1F7XYZ2_9BACT</name>
<accession>A0A1F7XYZ2</accession>
<comment type="caution">
    <text evidence="2">The sequence shown here is derived from an EMBL/GenBank/DDBJ whole genome shotgun (WGS) entry which is preliminary data.</text>
</comment>
<keyword evidence="1" id="KW-0812">Transmembrane</keyword>
<protein>
    <recommendedName>
        <fullName evidence="4">Major facilitator superfamily (MFS) profile domain-containing protein</fullName>
    </recommendedName>
</protein>
<reference evidence="2 3" key="1">
    <citation type="journal article" date="2016" name="Nat. Commun.">
        <title>Thousands of microbial genomes shed light on interconnected biogeochemical processes in an aquifer system.</title>
        <authorList>
            <person name="Anantharaman K."/>
            <person name="Brown C.T."/>
            <person name="Hug L.A."/>
            <person name="Sharon I."/>
            <person name="Castelle C.J."/>
            <person name="Probst A.J."/>
            <person name="Thomas B.C."/>
            <person name="Singh A."/>
            <person name="Wilkins M.J."/>
            <person name="Karaoz U."/>
            <person name="Brodie E.L."/>
            <person name="Williams K.H."/>
            <person name="Hubbard S.S."/>
            <person name="Banfield J.F."/>
        </authorList>
    </citation>
    <scope>NUCLEOTIDE SEQUENCE [LARGE SCALE GENOMIC DNA]</scope>
</reference>
<dbReference type="Proteomes" id="UP000176741">
    <property type="component" value="Unassembled WGS sequence"/>
</dbReference>
<evidence type="ECO:0000313" key="2">
    <source>
        <dbReference type="EMBL" id="OGM20242.1"/>
    </source>
</evidence>
<dbReference type="SUPFAM" id="SSF103473">
    <property type="entry name" value="MFS general substrate transporter"/>
    <property type="match status" value="1"/>
</dbReference>
<keyword evidence="1" id="KW-1133">Transmembrane helix</keyword>
<dbReference type="AlphaFoldDB" id="A0A1F7XYZ2"/>
<dbReference type="InterPro" id="IPR036259">
    <property type="entry name" value="MFS_trans_sf"/>
</dbReference>
<organism evidence="2 3">
    <name type="scientific">Candidatus Woesebacteria bacterium RIFCSPHIGHO2_01_FULL_38_26b</name>
    <dbReference type="NCBI Taxonomy" id="1802491"/>
    <lineage>
        <taxon>Bacteria</taxon>
        <taxon>Candidatus Woeseibacteriota</taxon>
    </lineage>
</organism>
<sequence>MGINIPAQTFLQEKTPGGYRGRVFGNFWFLTTIANIIPVIMSGLVSELFGARFLVFLIFAIFTIVYFYVNNYSSGLIGNGAKN</sequence>
<feature type="transmembrane region" description="Helical" evidence="1">
    <location>
        <begin position="51"/>
        <end position="69"/>
    </location>
</feature>
<evidence type="ECO:0000313" key="3">
    <source>
        <dbReference type="Proteomes" id="UP000176741"/>
    </source>
</evidence>
<feature type="transmembrane region" description="Helical" evidence="1">
    <location>
        <begin position="23"/>
        <end position="45"/>
    </location>
</feature>
<dbReference type="EMBL" id="MGGD01000040">
    <property type="protein sequence ID" value="OGM20242.1"/>
    <property type="molecule type" value="Genomic_DNA"/>
</dbReference>
<dbReference type="Gene3D" id="1.20.1250.20">
    <property type="entry name" value="MFS general substrate transporter like domains"/>
    <property type="match status" value="1"/>
</dbReference>
<evidence type="ECO:0000256" key="1">
    <source>
        <dbReference type="SAM" id="Phobius"/>
    </source>
</evidence>
<keyword evidence="1" id="KW-0472">Membrane</keyword>
<gene>
    <name evidence="2" type="ORF">A2771_01845</name>
</gene>